<dbReference type="InterPro" id="IPR006195">
    <property type="entry name" value="aa-tRNA-synth_II"/>
</dbReference>
<dbReference type="PIRSF" id="PIRSF001549">
    <property type="entry name" value="His-tRNA_synth"/>
    <property type="match status" value="1"/>
</dbReference>
<keyword evidence="4 8" id="KW-0067">ATP-binding</keyword>
<dbReference type="InterPro" id="IPR033656">
    <property type="entry name" value="HisRS_anticodon"/>
</dbReference>
<dbReference type="PANTHER" id="PTHR43707:SF1">
    <property type="entry name" value="HISTIDINE--TRNA LIGASE, MITOCHONDRIAL-RELATED"/>
    <property type="match status" value="1"/>
</dbReference>
<dbReference type="InterPro" id="IPR004154">
    <property type="entry name" value="Anticodon-bd"/>
</dbReference>
<keyword evidence="6 8" id="KW-0030">Aminoacyl-tRNA synthetase</keyword>
<sequence length="435" mass="49879">MSKSFNRKKSAKIKKKVKILFQSPKGMHDILPNNQPFFLKIRQVGEKIADIYSFSKIDTPILEQKAIFERAVGEATDIVQKQMFATKSRGDDQLVLRPEGTAPIMRAYLQHSLGHLSQPLKLFYEGPMFRYEQPQAGRFRQHYQIGFEIIGTNDPIYDAQIILLATNFLEELKIKKMNIQINSIGCNICRQKYKRRLLAYYENKQNELCADCRKRLSINPLRILDCKNQHCEIFKKDAPIILDNLCPSCKTHFRSVLEYLDEASLTYVLNFHLVRGLDYYNRTVFELFSDEFDFALGGGGRYDYLSQMLGGPKIPAVGVSFGIERLVEVMKIKNIEGITIKKPKVFLIQLGNQAKKKSIKILKELYNAGIKTTEALDKDSLRVQLKVADKNGANFALILGQREVLDDTIILRDMETGAQENIAIDKIIDEIKKRA</sequence>
<evidence type="ECO:0000256" key="9">
    <source>
        <dbReference type="PIRSR" id="PIRSR001549-1"/>
    </source>
</evidence>
<reference evidence="12" key="1">
    <citation type="submission" date="2017-09" db="EMBL/GenBank/DDBJ databases">
        <title>Depth-based differentiation of microbial function through sediment-hosted aquifers and enrichment of novel symbionts in the deep terrestrial subsurface.</title>
        <authorList>
            <person name="Probst A.J."/>
            <person name="Ladd B."/>
            <person name="Jarett J.K."/>
            <person name="Geller-Mcgrath D.E."/>
            <person name="Sieber C.M.K."/>
            <person name="Emerson J.B."/>
            <person name="Anantharaman K."/>
            <person name="Thomas B.C."/>
            <person name="Malmstrom R."/>
            <person name="Stieglmeier M."/>
            <person name="Klingl A."/>
            <person name="Woyke T."/>
            <person name="Ryan C.M."/>
            <person name="Banfield J.F."/>
        </authorList>
    </citation>
    <scope>NUCLEOTIDE SEQUENCE [LARGE SCALE GENOMIC DNA]</scope>
</reference>
<dbReference type="SUPFAM" id="SSF52954">
    <property type="entry name" value="Class II aaRS ABD-related"/>
    <property type="match status" value="1"/>
</dbReference>
<dbReference type="InterPro" id="IPR045864">
    <property type="entry name" value="aa-tRNA-synth_II/BPL/LPL"/>
</dbReference>
<evidence type="ECO:0000256" key="2">
    <source>
        <dbReference type="ARBA" id="ARBA00022598"/>
    </source>
</evidence>
<comment type="caution">
    <text evidence="11">The sequence shown here is derived from an EMBL/GenBank/DDBJ whole genome shotgun (WGS) entry which is preliminary data.</text>
</comment>
<keyword evidence="2 8" id="KW-0436">Ligase</keyword>
<evidence type="ECO:0000256" key="6">
    <source>
        <dbReference type="ARBA" id="ARBA00023146"/>
    </source>
</evidence>
<comment type="catalytic activity">
    <reaction evidence="7 8">
        <text>tRNA(His) + L-histidine + ATP = L-histidyl-tRNA(His) + AMP + diphosphate + H(+)</text>
        <dbReference type="Rhea" id="RHEA:17313"/>
        <dbReference type="Rhea" id="RHEA-COMP:9665"/>
        <dbReference type="Rhea" id="RHEA-COMP:9689"/>
        <dbReference type="ChEBI" id="CHEBI:15378"/>
        <dbReference type="ChEBI" id="CHEBI:30616"/>
        <dbReference type="ChEBI" id="CHEBI:33019"/>
        <dbReference type="ChEBI" id="CHEBI:57595"/>
        <dbReference type="ChEBI" id="CHEBI:78442"/>
        <dbReference type="ChEBI" id="CHEBI:78527"/>
        <dbReference type="ChEBI" id="CHEBI:456215"/>
        <dbReference type="EC" id="6.1.1.21"/>
    </reaction>
</comment>
<dbReference type="InterPro" id="IPR004516">
    <property type="entry name" value="HisRS/HisZ"/>
</dbReference>
<evidence type="ECO:0000313" key="11">
    <source>
        <dbReference type="EMBL" id="PIU99254.1"/>
    </source>
</evidence>
<feature type="binding site" evidence="9">
    <location>
        <position position="148"/>
    </location>
    <ligand>
        <name>L-histidine</name>
        <dbReference type="ChEBI" id="CHEBI:57595"/>
    </ligand>
</feature>
<dbReference type="Proteomes" id="UP000230131">
    <property type="component" value="Unassembled WGS sequence"/>
</dbReference>
<dbReference type="CDD" id="cd00773">
    <property type="entry name" value="HisRS-like_core"/>
    <property type="match status" value="1"/>
</dbReference>
<dbReference type="GO" id="GO:0006427">
    <property type="term" value="P:histidyl-tRNA aminoacylation"/>
    <property type="evidence" value="ECO:0007669"/>
    <property type="project" value="UniProtKB-UniRule"/>
</dbReference>
<keyword evidence="5 8" id="KW-0648">Protein biosynthesis</keyword>
<organism evidence="11 12">
    <name type="scientific">Candidatus Wolfebacteria bacterium CG03_land_8_20_14_0_80_36_15</name>
    <dbReference type="NCBI Taxonomy" id="1975067"/>
    <lineage>
        <taxon>Bacteria</taxon>
        <taxon>Candidatus Wolfeibacteriota</taxon>
    </lineage>
</organism>
<dbReference type="InterPro" id="IPR015807">
    <property type="entry name" value="His-tRNA-ligase"/>
</dbReference>
<keyword evidence="3 8" id="KW-0547">Nucleotide-binding</keyword>
<feature type="binding site" evidence="9">
    <location>
        <begin position="99"/>
        <end position="101"/>
    </location>
    <ligand>
        <name>L-histidine</name>
        <dbReference type="ChEBI" id="CHEBI:57595"/>
    </ligand>
</feature>
<evidence type="ECO:0000256" key="4">
    <source>
        <dbReference type="ARBA" id="ARBA00022840"/>
    </source>
</evidence>
<comment type="similarity">
    <text evidence="1 8">Belongs to the class-II aminoacyl-tRNA synthetase family.</text>
</comment>
<evidence type="ECO:0000256" key="1">
    <source>
        <dbReference type="ARBA" id="ARBA00008226"/>
    </source>
</evidence>
<feature type="binding site" evidence="9">
    <location>
        <begin position="279"/>
        <end position="280"/>
    </location>
    <ligand>
        <name>L-histidine</name>
        <dbReference type="ChEBI" id="CHEBI:57595"/>
    </ligand>
</feature>
<dbReference type="InterPro" id="IPR041715">
    <property type="entry name" value="HisRS-like_core"/>
</dbReference>
<dbReference type="InterPro" id="IPR036621">
    <property type="entry name" value="Anticodon-bd_dom_sf"/>
</dbReference>
<feature type="binding site" evidence="9">
    <location>
        <position position="144"/>
    </location>
    <ligand>
        <name>L-histidine</name>
        <dbReference type="ChEBI" id="CHEBI:57595"/>
    </ligand>
</feature>
<feature type="binding site" evidence="9">
    <location>
        <position position="275"/>
    </location>
    <ligand>
        <name>L-histidine</name>
        <dbReference type="ChEBI" id="CHEBI:57595"/>
    </ligand>
</feature>
<evidence type="ECO:0000256" key="7">
    <source>
        <dbReference type="ARBA" id="ARBA00047639"/>
    </source>
</evidence>
<dbReference type="GO" id="GO:0005737">
    <property type="term" value="C:cytoplasm"/>
    <property type="evidence" value="ECO:0007669"/>
    <property type="project" value="UniProtKB-SubCell"/>
</dbReference>
<evidence type="ECO:0000256" key="8">
    <source>
        <dbReference type="HAMAP-Rule" id="MF_00127"/>
    </source>
</evidence>
<feature type="domain" description="Aminoacyl-transfer RNA synthetases class-II family profile" evidence="10">
    <location>
        <begin position="38"/>
        <end position="330"/>
    </location>
</feature>
<dbReference type="Gene3D" id="3.30.930.10">
    <property type="entry name" value="Bira Bifunctional Protein, Domain 2"/>
    <property type="match status" value="1"/>
</dbReference>
<proteinExistence type="inferred from homology"/>
<dbReference type="PROSITE" id="PS50862">
    <property type="entry name" value="AA_TRNA_LIGASE_II"/>
    <property type="match status" value="1"/>
</dbReference>
<keyword evidence="8" id="KW-0963">Cytoplasm</keyword>
<dbReference type="CDD" id="cd00859">
    <property type="entry name" value="HisRS_anticodon"/>
    <property type="match status" value="1"/>
</dbReference>
<accession>A0A2M7B822</accession>
<dbReference type="Gene3D" id="3.40.50.800">
    <property type="entry name" value="Anticodon-binding domain"/>
    <property type="match status" value="1"/>
</dbReference>
<dbReference type="HAMAP" id="MF_00127">
    <property type="entry name" value="His_tRNA_synth"/>
    <property type="match status" value="1"/>
</dbReference>
<dbReference type="NCBIfam" id="TIGR00442">
    <property type="entry name" value="hisS"/>
    <property type="match status" value="1"/>
</dbReference>
<protein>
    <recommendedName>
        <fullName evidence="8">Histidine--tRNA ligase</fullName>
        <ecNumber evidence="8">6.1.1.21</ecNumber>
    </recommendedName>
    <alternativeName>
        <fullName evidence="8">Histidyl-tRNA synthetase</fullName>
        <shortName evidence="8">HisRS</shortName>
    </alternativeName>
</protein>
<comment type="subcellular location">
    <subcellularLocation>
        <location evidence="8">Cytoplasm</location>
    </subcellularLocation>
</comment>
<dbReference type="EMBL" id="PEVH01000023">
    <property type="protein sequence ID" value="PIU99254.1"/>
    <property type="molecule type" value="Genomic_DNA"/>
</dbReference>
<evidence type="ECO:0000313" key="12">
    <source>
        <dbReference type="Proteomes" id="UP000230131"/>
    </source>
</evidence>
<dbReference type="Pfam" id="PF13393">
    <property type="entry name" value="tRNA-synt_His"/>
    <property type="match status" value="1"/>
</dbReference>
<name>A0A2M7B822_9BACT</name>
<dbReference type="EC" id="6.1.1.21" evidence="8"/>
<feature type="binding site" evidence="9">
    <location>
        <position position="130"/>
    </location>
    <ligand>
        <name>L-histidine</name>
        <dbReference type="ChEBI" id="CHEBI:57595"/>
    </ligand>
</feature>
<evidence type="ECO:0000256" key="3">
    <source>
        <dbReference type="ARBA" id="ARBA00022741"/>
    </source>
</evidence>
<dbReference type="GO" id="GO:0005524">
    <property type="term" value="F:ATP binding"/>
    <property type="evidence" value="ECO:0007669"/>
    <property type="project" value="UniProtKB-UniRule"/>
</dbReference>
<dbReference type="GO" id="GO:0004821">
    <property type="term" value="F:histidine-tRNA ligase activity"/>
    <property type="evidence" value="ECO:0007669"/>
    <property type="project" value="UniProtKB-UniRule"/>
</dbReference>
<dbReference type="PANTHER" id="PTHR43707">
    <property type="entry name" value="HISTIDYL-TRNA SYNTHETASE"/>
    <property type="match status" value="1"/>
</dbReference>
<gene>
    <name evidence="8" type="primary">hisS</name>
    <name evidence="11" type="ORF">COS59_00745</name>
</gene>
<dbReference type="Pfam" id="PF03129">
    <property type="entry name" value="HGTP_anticodon"/>
    <property type="match status" value="1"/>
</dbReference>
<dbReference type="AlphaFoldDB" id="A0A2M7B822"/>
<comment type="subunit">
    <text evidence="8">Homodimer.</text>
</comment>
<evidence type="ECO:0000256" key="5">
    <source>
        <dbReference type="ARBA" id="ARBA00022917"/>
    </source>
</evidence>
<dbReference type="SUPFAM" id="SSF55681">
    <property type="entry name" value="Class II aaRS and biotin synthetases"/>
    <property type="match status" value="1"/>
</dbReference>
<evidence type="ECO:0000259" key="10">
    <source>
        <dbReference type="PROSITE" id="PS50862"/>
    </source>
</evidence>